<name>A0A3M2S837_9HYPO</name>
<dbReference type="EMBL" id="NKUJ01000102">
    <property type="protein sequence ID" value="RMJ13723.1"/>
    <property type="molecule type" value="Genomic_DNA"/>
</dbReference>
<feature type="compositionally biased region" description="Basic residues" evidence="1">
    <location>
        <begin position="1"/>
        <end position="10"/>
    </location>
</feature>
<comment type="caution">
    <text evidence="2">The sequence shown here is derived from an EMBL/GenBank/DDBJ whole genome shotgun (WGS) entry which is preliminary data.</text>
</comment>
<reference evidence="2 3" key="1">
    <citation type="submission" date="2017-06" db="EMBL/GenBank/DDBJ databases">
        <title>Comparative genomic analysis of Ambrosia Fusariam Clade fungi.</title>
        <authorList>
            <person name="Stajich J.E."/>
            <person name="Carrillo J."/>
            <person name="Kijimoto T."/>
            <person name="Eskalen A."/>
            <person name="O'Donnell K."/>
            <person name="Kasson M."/>
        </authorList>
    </citation>
    <scope>NUCLEOTIDE SEQUENCE [LARGE SCALE GENOMIC DNA]</scope>
    <source>
        <strain evidence="2">UCR3666</strain>
    </source>
</reference>
<gene>
    <name evidence="2" type="ORF">CDV36_006635</name>
</gene>
<proteinExistence type="predicted"/>
<feature type="compositionally biased region" description="Basic and acidic residues" evidence="1">
    <location>
        <begin position="11"/>
        <end position="20"/>
    </location>
</feature>
<evidence type="ECO:0000313" key="3">
    <source>
        <dbReference type="Proteomes" id="UP000277212"/>
    </source>
</evidence>
<dbReference type="Proteomes" id="UP000277212">
    <property type="component" value="Unassembled WGS sequence"/>
</dbReference>
<evidence type="ECO:0000256" key="1">
    <source>
        <dbReference type="SAM" id="MobiDB-lite"/>
    </source>
</evidence>
<sequence length="152" mass="16691">MVRSRRHRSRQREAGRDRGFRPGGSASSSSDENSEDSKLRHLAFMALAANTLKPGSSMAESRIRRFQDQALRALASEVAEADGSSHGDDNLQRWAFMALATSVLKPGTSTTESRIRRFQDEAIRALASQAREANDGRGNPQQLAFVALASQF</sequence>
<evidence type="ECO:0000313" key="2">
    <source>
        <dbReference type="EMBL" id="RMJ13723.1"/>
    </source>
</evidence>
<feature type="region of interest" description="Disordered" evidence="1">
    <location>
        <begin position="1"/>
        <end position="37"/>
    </location>
</feature>
<dbReference type="AlphaFoldDB" id="A0A3M2S837"/>
<dbReference type="STRING" id="2010991.A0A3M2S837"/>
<accession>A0A3M2S837</accession>
<keyword evidence="3" id="KW-1185">Reference proteome</keyword>
<protein>
    <submittedName>
        <fullName evidence="2">Uncharacterized protein</fullName>
    </submittedName>
</protein>
<organism evidence="2 3">
    <name type="scientific">Fusarium kuroshium</name>
    <dbReference type="NCBI Taxonomy" id="2010991"/>
    <lineage>
        <taxon>Eukaryota</taxon>
        <taxon>Fungi</taxon>
        <taxon>Dikarya</taxon>
        <taxon>Ascomycota</taxon>
        <taxon>Pezizomycotina</taxon>
        <taxon>Sordariomycetes</taxon>
        <taxon>Hypocreomycetidae</taxon>
        <taxon>Hypocreales</taxon>
        <taxon>Nectriaceae</taxon>
        <taxon>Fusarium</taxon>
        <taxon>Fusarium solani species complex</taxon>
    </lineage>
</organism>